<keyword evidence="2" id="KW-1185">Reference proteome</keyword>
<reference evidence="1 2" key="1">
    <citation type="journal article" date="2022" name="DNA Res.">
        <title>Chromosomal-level genome assembly of the orchid tree Bauhinia variegata (Leguminosae; Cercidoideae) supports the allotetraploid origin hypothesis of Bauhinia.</title>
        <authorList>
            <person name="Zhong Y."/>
            <person name="Chen Y."/>
            <person name="Zheng D."/>
            <person name="Pang J."/>
            <person name="Liu Y."/>
            <person name="Luo S."/>
            <person name="Meng S."/>
            <person name="Qian L."/>
            <person name="Wei D."/>
            <person name="Dai S."/>
            <person name="Zhou R."/>
        </authorList>
    </citation>
    <scope>NUCLEOTIDE SEQUENCE [LARGE SCALE GENOMIC DNA]</scope>
    <source>
        <strain evidence="1">BV-YZ2020</strain>
    </source>
</reference>
<gene>
    <name evidence="1" type="ORF">L6164_008429</name>
</gene>
<dbReference type="Proteomes" id="UP000828941">
    <property type="component" value="Chromosome 4"/>
</dbReference>
<organism evidence="1 2">
    <name type="scientific">Bauhinia variegata</name>
    <name type="common">Purple orchid tree</name>
    <name type="synonym">Phanera variegata</name>
    <dbReference type="NCBI Taxonomy" id="167791"/>
    <lineage>
        <taxon>Eukaryota</taxon>
        <taxon>Viridiplantae</taxon>
        <taxon>Streptophyta</taxon>
        <taxon>Embryophyta</taxon>
        <taxon>Tracheophyta</taxon>
        <taxon>Spermatophyta</taxon>
        <taxon>Magnoliopsida</taxon>
        <taxon>eudicotyledons</taxon>
        <taxon>Gunneridae</taxon>
        <taxon>Pentapetalae</taxon>
        <taxon>rosids</taxon>
        <taxon>fabids</taxon>
        <taxon>Fabales</taxon>
        <taxon>Fabaceae</taxon>
        <taxon>Cercidoideae</taxon>
        <taxon>Cercideae</taxon>
        <taxon>Bauhiniinae</taxon>
        <taxon>Bauhinia</taxon>
    </lineage>
</organism>
<dbReference type="EMBL" id="CM039429">
    <property type="protein sequence ID" value="KAI4347633.1"/>
    <property type="molecule type" value="Genomic_DNA"/>
</dbReference>
<accession>A0ACB9PGZ1</accession>
<sequence length="529" mass="60663">MGFMGDLWSQLGSIMASIMFVYAMSEQIFPPQLRVYLRKYTHKLTSFVYPYIQISFHEFTGERLKRSEAFSTIQTYLSANSSHRARRLKAEEVKDSQSPLVLSMADNEEITDEFQGVKVWWSSSKTIPRTQSFSFYPSADEKRYLTLTFHKRYRDLITESYLKHVLDEGKAIATKNRQLKLYTNNPSSGWYGYKSTKWSHIVFEHPATFETLALEPKKKQEIVNDLVKFQRGKEYYSKIGKAWKRGYLLYGPPGTGKSSMIAAMANFLNYDVYDLELTAVKENAELRKLLIDTSSKSIIVIEDIDCSLDLTGQRKKKEKKDDDEAKDPITKKAEKEENKSSKVTLSGLLNFIDGIWSACGGERVIIFTTNFVDKLDPALIRRGRMDKHIELSYCCYEAFKVLAKNYLDVEYHELFPKIDKLLGEVDMTPADVAENLMPKSIDEDEQTCFQNLINALKLAKEEAKKKAEEEEKLKVEEEAKKKSEEEAKKKAEDEEARLKAEKENGECASQEGKANGKSGEDVGENGFNH</sequence>
<evidence type="ECO:0000313" key="1">
    <source>
        <dbReference type="EMBL" id="KAI4347633.1"/>
    </source>
</evidence>
<evidence type="ECO:0000313" key="2">
    <source>
        <dbReference type="Proteomes" id="UP000828941"/>
    </source>
</evidence>
<name>A0ACB9PGZ1_BAUVA</name>
<protein>
    <submittedName>
        <fullName evidence="1">Uncharacterized protein</fullName>
    </submittedName>
</protein>
<comment type="caution">
    <text evidence="1">The sequence shown here is derived from an EMBL/GenBank/DDBJ whole genome shotgun (WGS) entry which is preliminary data.</text>
</comment>
<proteinExistence type="predicted"/>